<dbReference type="Pfam" id="PF09893">
    <property type="entry name" value="DUF2120"/>
    <property type="match status" value="1"/>
</dbReference>
<dbReference type="Proteomes" id="UP000053695">
    <property type="component" value="Unassembled WGS sequence"/>
</dbReference>
<gene>
    <name evidence="1" type="ORF">J422_05344</name>
</gene>
<proteinExistence type="predicted"/>
<sequence>MIWKANIGKLMHAFKAFRGSKPIFENDKLLIVKSVCKDEEIDNYENLKDYIIKKLKNEGYDIIENPEEIDEFVDKINENFMKEKDITPFGFEKMKESFKIIGCECDYAIGKKNNIMVGVTIYYDKNMKKPKFIEVVGLCL</sequence>
<evidence type="ECO:0000313" key="1">
    <source>
        <dbReference type="EMBL" id="ENN95903.1"/>
    </source>
</evidence>
<dbReference type="STRING" id="1069083.GCA_000371805_01318"/>
<name>N6V0R4_9EURY</name>
<comment type="caution">
    <text evidence="1">The sequence shown here is derived from an EMBL/GenBank/DDBJ whole genome shotgun (WGS) entry which is preliminary data.</text>
</comment>
<dbReference type="OrthoDB" id="64462at2157"/>
<reference evidence="1 2" key="1">
    <citation type="journal article" date="2013" name="Genome Announc.">
        <title>Draft Genome Sequence of a Highly Flagellated, Fast-Swimming Archaeon, Methanocaldococcus villosus Strain KIN24-T80 (DSM 22612).</title>
        <authorList>
            <person name="Thennarasu S."/>
            <person name="Polireddy D."/>
            <person name="Antony A."/>
            <person name="Yada M.R."/>
            <person name="Algarawi S."/>
            <person name="Sivakumar N."/>
        </authorList>
    </citation>
    <scope>NUCLEOTIDE SEQUENCE [LARGE SCALE GENOMIC DNA]</scope>
    <source>
        <strain evidence="1 2">KIN24-T80</strain>
    </source>
</reference>
<keyword evidence="2" id="KW-1185">Reference proteome</keyword>
<dbReference type="AlphaFoldDB" id="N6V0R4"/>
<dbReference type="PATRIC" id="fig|1069083.5.peg.1043"/>
<protein>
    <submittedName>
        <fullName evidence="1">Uncharacterized protein</fullName>
    </submittedName>
</protein>
<evidence type="ECO:0000313" key="2">
    <source>
        <dbReference type="Proteomes" id="UP000053695"/>
    </source>
</evidence>
<organism evidence="1 2">
    <name type="scientific">Methanocaldococcus villosus KIN24-T80</name>
    <dbReference type="NCBI Taxonomy" id="1069083"/>
    <lineage>
        <taxon>Archaea</taxon>
        <taxon>Methanobacteriati</taxon>
        <taxon>Methanobacteriota</taxon>
        <taxon>Methanomada group</taxon>
        <taxon>Methanococci</taxon>
        <taxon>Methanococcales</taxon>
        <taxon>Methanocaldococcaceae</taxon>
        <taxon>Methanocaldococcus</taxon>
    </lineage>
</organism>
<accession>N6V0R4</accession>
<dbReference type="EMBL" id="APMM01000037">
    <property type="protein sequence ID" value="ENN95903.1"/>
    <property type="molecule type" value="Genomic_DNA"/>
</dbReference>
<dbReference type="RefSeq" id="WP_004592382.1">
    <property type="nucleotide sequence ID" value="NZ_APMM01000037.1"/>
</dbReference>
<dbReference type="InterPro" id="IPR014515">
    <property type="entry name" value="UCP921964"/>
</dbReference>
<dbReference type="PIRSF" id="PIRSF021964">
    <property type="entry name" value="UCP921964"/>
    <property type="match status" value="1"/>
</dbReference>